<dbReference type="Bgee" id="ENSACAG00000018553">
    <property type="expression patterns" value="Expressed in testis and 8 other cell types or tissues"/>
</dbReference>
<evidence type="ECO:0000313" key="3">
    <source>
        <dbReference type="Proteomes" id="UP000001646"/>
    </source>
</evidence>
<protein>
    <submittedName>
        <fullName evidence="2">Uncharacterized protein</fullName>
    </submittedName>
</protein>
<dbReference type="InParanoid" id="A0A803TFT3"/>
<keyword evidence="1" id="KW-0472">Membrane</keyword>
<reference evidence="2 3" key="1">
    <citation type="submission" date="2009-12" db="EMBL/GenBank/DDBJ databases">
        <title>The Genome Sequence of Anolis carolinensis (Green Anole Lizard).</title>
        <authorList>
            <consortium name="The Genome Sequencing Platform"/>
            <person name="Di Palma F."/>
            <person name="Alfoldi J."/>
            <person name="Heiman D."/>
            <person name="Young S."/>
            <person name="Grabherr M."/>
            <person name="Johnson J."/>
            <person name="Lander E.S."/>
            <person name="Lindblad-Toh K."/>
        </authorList>
    </citation>
    <scope>NUCLEOTIDE SEQUENCE [LARGE SCALE GENOMIC DNA]</scope>
    <source>
        <strain evidence="2 3">JBL SC #1</strain>
    </source>
</reference>
<keyword evidence="3" id="KW-1185">Reference proteome</keyword>
<dbReference type="AlphaFoldDB" id="A0A803TFT3"/>
<feature type="transmembrane region" description="Helical" evidence="1">
    <location>
        <begin position="15"/>
        <end position="35"/>
    </location>
</feature>
<keyword evidence="1" id="KW-0812">Transmembrane</keyword>
<reference evidence="2" key="2">
    <citation type="submission" date="2025-08" db="UniProtKB">
        <authorList>
            <consortium name="Ensembl"/>
        </authorList>
    </citation>
    <scope>IDENTIFICATION</scope>
</reference>
<proteinExistence type="predicted"/>
<sequence length="80" mass="9614">NCLCNSRQVCMCVCVCRYVCMCVCVCMYTYIYMYTHSHIQRLLKRMKIISDPMLTRRTILITLQTLPKNRFKKSNKFIVF</sequence>
<dbReference type="Proteomes" id="UP000001646">
    <property type="component" value="Chromosome 3"/>
</dbReference>
<organism evidence="2 3">
    <name type="scientific">Anolis carolinensis</name>
    <name type="common">Green anole</name>
    <name type="synonym">American chameleon</name>
    <dbReference type="NCBI Taxonomy" id="28377"/>
    <lineage>
        <taxon>Eukaryota</taxon>
        <taxon>Metazoa</taxon>
        <taxon>Chordata</taxon>
        <taxon>Craniata</taxon>
        <taxon>Vertebrata</taxon>
        <taxon>Euteleostomi</taxon>
        <taxon>Lepidosauria</taxon>
        <taxon>Squamata</taxon>
        <taxon>Bifurcata</taxon>
        <taxon>Unidentata</taxon>
        <taxon>Episquamata</taxon>
        <taxon>Toxicofera</taxon>
        <taxon>Iguania</taxon>
        <taxon>Dactyloidae</taxon>
        <taxon>Anolis</taxon>
    </lineage>
</organism>
<accession>A0A803TFT3</accession>
<name>A0A803TFT3_ANOCA</name>
<reference evidence="2" key="3">
    <citation type="submission" date="2025-09" db="UniProtKB">
        <authorList>
            <consortium name="Ensembl"/>
        </authorList>
    </citation>
    <scope>IDENTIFICATION</scope>
</reference>
<evidence type="ECO:0000313" key="2">
    <source>
        <dbReference type="Ensembl" id="ENSACAP00000034073.1"/>
    </source>
</evidence>
<dbReference type="Ensembl" id="ENSACAT00000018625.2">
    <property type="protein sequence ID" value="ENSACAP00000034073.1"/>
    <property type="gene ID" value="ENSACAG00000018553.2"/>
</dbReference>
<keyword evidence="1" id="KW-1133">Transmembrane helix</keyword>
<evidence type="ECO:0000256" key="1">
    <source>
        <dbReference type="SAM" id="Phobius"/>
    </source>
</evidence>